<sequence length="72" mass="7950">MREPIAPLGTWLFVPDRRNAVGDVSTGYLSRNGERVVLSHTSRPLADLVRKIGQLESDFAARIGALLFPEES</sequence>
<gene>
    <name evidence="1" type="ORF">GCM10010502_17010</name>
    <name evidence="2" type="ORF">HS99_0031960</name>
</gene>
<protein>
    <submittedName>
        <fullName evidence="2">Uncharacterized protein</fullName>
    </submittedName>
</protein>
<dbReference type="EMBL" id="JPRF03000033">
    <property type="protein sequence ID" value="OEV35515.1"/>
    <property type="molecule type" value="Genomic_DNA"/>
</dbReference>
<dbReference type="Proteomes" id="UP000610124">
    <property type="component" value="Unassembled WGS sequence"/>
</dbReference>
<dbReference type="AlphaFoldDB" id="A0A1E7N4A3"/>
<name>A0A1E7N4A3_KITAU</name>
<organism evidence="2 3">
    <name type="scientific">Kitasatospora aureofaciens</name>
    <name type="common">Streptomyces aureofaciens</name>
    <dbReference type="NCBI Taxonomy" id="1894"/>
    <lineage>
        <taxon>Bacteria</taxon>
        <taxon>Bacillati</taxon>
        <taxon>Actinomycetota</taxon>
        <taxon>Actinomycetes</taxon>
        <taxon>Kitasatosporales</taxon>
        <taxon>Streptomycetaceae</taxon>
        <taxon>Kitasatospora</taxon>
    </lineage>
</organism>
<evidence type="ECO:0000313" key="3">
    <source>
        <dbReference type="Proteomes" id="UP000037395"/>
    </source>
</evidence>
<proteinExistence type="predicted"/>
<dbReference type="KEGG" id="kau:B6264_11150"/>
<reference evidence="1" key="5">
    <citation type="submission" date="2020-09" db="EMBL/GenBank/DDBJ databases">
        <authorList>
            <person name="Sun Q."/>
            <person name="Ohkuma M."/>
        </authorList>
    </citation>
    <scope>NUCLEOTIDE SEQUENCE</scope>
    <source>
        <strain evidence="1">JCM 4434</strain>
    </source>
</reference>
<reference evidence="2" key="4">
    <citation type="submission" date="2016-08" db="EMBL/GenBank/DDBJ databases">
        <title>Sequencing, Assembly and Comparative Genomics of S. aureofaciens ATCC 10762.</title>
        <authorList>
            <person name="Gradnigo J.S."/>
            <person name="Johnson N."/>
            <person name="Somerville G.A."/>
        </authorList>
    </citation>
    <scope>NUCLEOTIDE SEQUENCE [LARGE SCALE GENOMIC DNA]</scope>
    <source>
        <strain evidence="2">ATCC 10762</strain>
    </source>
</reference>
<dbReference type="Proteomes" id="UP000037395">
    <property type="component" value="Unassembled WGS sequence"/>
</dbReference>
<reference evidence="3" key="3">
    <citation type="submission" date="2016-08" db="EMBL/GenBank/DDBJ databases">
        <title>Sequencing, assembly and comparative genomics of S. aureofaciens ATCC 10762.</title>
        <authorList>
            <person name="Gradnigo J.S."/>
            <person name="Johnson N."/>
            <person name="Somerville G.A."/>
        </authorList>
    </citation>
    <scope>NUCLEOTIDE SEQUENCE [LARGE SCALE GENOMIC DNA]</scope>
    <source>
        <strain evidence="3">ATCC 10762 / DSM 40127 / CCM 3239 / JCM 4008 / LMG 5968 / NBRC 12843 / NCIMB 8234 / A-377</strain>
    </source>
</reference>
<accession>A0A8H9HKV6</accession>
<evidence type="ECO:0000313" key="2">
    <source>
        <dbReference type="EMBL" id="OEV35515.1"/>
    </source>
</evidence>
<dbReference type="RefSeq" id="WP_030278192.1">
    <property type="nucleotide sequence ID" value="NZ_CAMEOQ010000034.1"/>
</dbReference>
<keyword evidence="3" id="KW-1185">Reference proteome</keyword>
<comment type="caution">
    <text evidence="2">The sequence shown here is derived from an EMBL/GenBank/DDBJ whole genome shotgun (WGS) entry which is preliminary data.</text>
</comment>
<reference evidence="2 3" key="2">
    <citation type="submission" date="2014-07" db="EMBL/GenBank/DDBJ databases">
        <authorList>
            <person name="Zhang J.E."/>
            <person name="Yang H."/>
            <person name="Guo J."/>
            <person name="Deng Z."/>
            <person name="Luo H."/>
            <person name="Luo M."/>
            <person name="Zhao B."/>
        </authorList>
    </citation>
    <scope>NUCLEOTIDE SEQUENCE [LARGE SCALE GENOMIC DNA]</scope>
    <source>
        <strain evidence="2">ATCC 10762</strain>
        <strain evidence="3">ATCC 10762 / DSM 40127 / CCM 3239 / JCM 4008 / LMG 5968 / NBRC 12843 / NCIMB 8234 / A-377</strain>
    </source>
</reference>
<evidence type="ECO:0000313" key="1">
    <source>
        <dbReference type="EMBL" id="GGU66548.1"/>
    </source>
</evidence>
<dbReference type="EMBL" id="BMUB01000003">
    <property type="protein sequence ID" value="GGU66548.1"/>
    <property type="molecule type" value="Genomic_DNA"/>
</dbReference>
<accession>A0A1E7N4A3</accession>
<reference evidence="1" key="1">
    <citation type="journal article" date="2014" name="Int. J. Syst. Evol. Microbiol.">
        <title>Complete genome sequence of Corynebacterium casei LMG S-19264T (=DSM 44701T), isolated from a smear-ripened cheese.</title>
        <authorList>
            <consortium name="US DOE Joint Genome Institute (JGI-PGF)"/>
            <person name="Walter F."/>
            <person name="Albersmeier A."/>
            <person name="Kalinowski J."/>
            <person name="Ruckert C."/>
        </authorList>
    </citation>
    <scope>NUCLEOTIDE SEQUENCE</scope>
    <source>
        <strain evidence="1">JCM 4434</strain>
    </source>
</reference>